<gene>
    <name evidence="2" type="ORF">CUJ89_31040</name>
</gene>
<evidence type="ECO:0000256" key="1">
    <source>
        <dbReference type="SAM" id="MobiDB-lite"/>
    </source>
</evidence>
<dbReference type="RefSeq" id="WP_114181063.1">
    <property type="nucleotide sequence ID" value="NZ_CP024903.1"/>
</dbReference>
<proteinExistence type="predicted"/>
<organism evidence="2 3">
    <name type="scientific">Burkholderia pyrrocinia</name>
    <name type="common">Pseudomonas pyrrocinia</name>
    <dbReference type="NCBI Taxonomy" id="60550"/>
    <lineage>
        <taxon>Bacteria</taxon>
        <taxon>Pseudomonadati</taxon>
        <taxon>Pseudomonadota</taxon>
        <taxon>Betaproteobacteria</taxon>
        <taxon>Burkholderiales</taxon>
        <taxon>Burkholderiaceae</taxon>
        <taxon>Burkholderia</taxon>
        <taxon>Burkholderia cepacia complex</taxon>
    </lineage>
</organism>
<sequence>MAVVVPRPDVDGMLEATGVIAKEHIADAVASSIRIFPENRGGEVRWWRSRSQHHDGRVPTRMADPDSAKEVPHATER</sequence>
<feature type="region of interest" description="Disordered" evidence="1">
    <location>
        <begin position="48"/>
        <end position="77"/>
    </location>
</feature>
<reference evidence="2 3" key="1">
    <citation type="journal article" date="2018" name="ISME J.">
        <title>Involvement of Burkholderiaceae and sulfurous volatiles in disease-suppressive soils.</title>
        <authorList>
            <person name="Carrion V.J."/>
            <person name="Cordovez V."/>
            <person name="Tyc O."/>
            <person name="Etalo D.W."/>
            <person name="de Bruijn I."/>
            <person name="de Jager V.C."/>
            <person name="Medema M.H."/>
            <person name="Eberl L."/>
            <person name="Raaijmakers J.M."/>
        </authorList>
    </citation>
    <scope>NUCLEOTIDE SEQUENCE [LARGE SCALE GENOMIC DNA]</scope>
    <source>
        <strain evidence="3">mHSR5</strain>
    </source>
</reference>
<evidence type="ECO:0000313" key="3">
    <source>
        <dbReference type="Proteomes" id="UP000253104"/>
    </source>
</evidence>
<evidence type="ECO:0000313" key="2">
    <source>
        <dbReference type="EMBL" id="AXF24691.1"/>
    </source>
</evidence>
<protein>
    <submittedName>
        <fullName evidence="2">Uncharacterized protein</fullName>
    </submittedName>
</protein>
<dbReference type="AlphaFoldDB" id="A0A2Z5N554"/>
<dbReference type="EMBL" id="CP024903">
    <property type="protein sequence ID" value="AXF24691.1"/>
    <property type="molecule type" value="Genomic_DNA"/>
</dbReference>
<name>A0A2Z5N554_BURPY</name>
<dbReference type="Proteomes" id="UP000253104">
    <property type="component" value="Chromosome mHSR5_B"/>
</dbReference>
<accession>A0A2Z5N554</accession>